<accession>A0A7S7NY82</accession>
<evidence type="ECO:0000313" key="2">
    <source>
        <dbReference type="EMBL" id="QOY91394.1"/>
    </source>
</evidence>
<dbReference type="EMBL" id="CP063849">
    <property type="protein sequence ID" value="QOY91394.1"/>
    <property type="molecule type" value="Genomic_DNA"/>
</dbReference>
<dbReference type="PANTHER" id="PTHR20935">
    <property type="entry name" value="PHOSPHOGLYCERATE MUTASE-RELATED"/>
    <property type="match status" value="1"/>
</dbReference>
<dbReference type="AlphaFoldDB" id="A0A7S7NY82"/>
<dbReference type="RefSeq" id="WP_194453048.1">
    <property type="nucleotide sequence ID" value="NZ_CP063849.1"/>
</dbReference>
<evidence type="ECO:0000313" key="3">
    <source>
        <dbReference type="Proteomes" id="UP000593892"/>
    </source>
</evidence>
<dbReference type="CDD" id="cd07067">
    <property type="entry name" value="HP_PGM_like"/>
    <property type="match status" value="1"/>
</dbReference>
<keyword evidence="3" id="KW-1185">Reference proteome</keyword>
<proteinExistence type="predicted"/>
<keyword evidence="1" id="KW-0378">Hydrolase</keyword>
<dbReference type="Gene3D" id="3.40.50.1240">
    <property type="entry name" value="Phosphoglycerate mutase-like"/>
    <property type="match status" value="1"/>
</dbReference>
<reference evidence="2 3" key="1">
    <citation type="submission" date="2020-10" db="EMBL/GenBank/DDBJ databases">
        <title>Complete genome sequence of Paludibaculum fermentans P105T, a facultatively anaerobic acidobacterium capable of dissimilatory Fe(III) reduction.</title>
        <authorList>
            <person name="Dedysh S.N."/>
            <person name="Beletsky A.V."/>
            <person name="Kulichevskaya I.S."/>
            <person name="Mardanov A.V."/>
            <person name="Ravin N.V."/>
        </authorList>
    </citation>
    <scope>NUCLEOTIDE SEQUENCE [LARGE SCALE GENOMIC DNA]</scope>
    <source>
        <strain evidence="2 3">P105</strain>
    </source>
</reference>
<dbReference type="Proteomes" id="UP000593892">
    <property type="component" value="Chromosome"/>
</dbReference>
<dbReference type="SMART" id="SM00855">
    <property type="entry name" value="PGAM"/>
    <property type="match status" value="1"/>
</dbReference>
<dbReference type="InterPro" id="IPR051021">
    <property type="entry name" value="Mito_Ser/Thr_phosphatase"/>
</dbReference>
<sequence>MSTIYLFRHGQAGLRDDYDRLSELGHEQARRLGAWVSGEGLKFDKVIIGGLRRQRETAEAVLAALNEAGLQPTEIQHNLNWNEFDLDVVYEGIAPQIAAADQEFRAEFEEQQRMVQAGDGAIHRRWTRADTAVMRAWIEGAYPCSGESWNGFVDRIRAAGEELRHLPPDARVAVFTSATPISICGAAAFDSRNPTHIMKLAASAVNSSITVMHWRQDELFLALFNAAPHLTEPRLRTFR</sequence>
<gene>
    <name evidence="2" type="ORF">IRI77_16015</name>
</gene>
<dbReference type="KEGG" id="pfer:IRI77_16015"/>
<dbReference type="Pfam" id="PF00300">
    <property type="entry name" value="His_Phos_1"/>
    <property type="match status" value="2"/>
</dbReference>
<dbReference type="InterPro" id="IPR013078">
    <property type="entry name" value="His_Pase_superF_clade-1"/>
</dbReference>
<dbReference type="InterPro" id="IPR029033">
    <property type="entry name" value="His_PPase_superfam"/>
</dbReference>
<evidence type="ECO:0000256" key="1">
    <source>
        <dbReference type="ARBA" id="ARBA00022801"/>
    </source>
</evidence>
<dbReference type="PANTHER" id="PTHR20935:SF0">
    <property type="entry name" value="SERINE_THREONINE-PROTEIN PHOSPHATASE PGAM5, MITOCHONDRIAL"/>
    <property type="match status" value="1"/>
</dbReference>
<protein>
    <submittedName>
        <fullName evidence="2">Histidine phosphatase family protein</fullName>
    </submittedName>
</protein>
<dbReference type="GO" id="GO:0016787">
    <property type="term" value="F:hydrolase activity"/>
    <property type="evidence" value="ECO:0007669"/>
    <property type="project" value="UniProtKB-KW"/>
</dbReference>
<dbReference type="SUPFAM" id="SSF53254">
    <property type="entry name" value="Phosphoglycerate mutase-like"/>
    <property type="match status" value="1"/>
</dbReference>
<organism evidence="2 3">
    <name type="scientific">Paludibaculum fermentans</name>
    <dbReference type="NCBI Taxonomy" id="1473598"/>
    <lineage>
        <taxon>Bacteria</taxon>
        <taxon>Pseudomonadati</taxon>
        <taxon>Acidobacteriota</taxon>
        <taxon>Terriglobia</taxon>
        <taxon>Bryobacterales</taxon>
        <taxon>Bryobacteraceae</taxon>
        <taxon>Paludibaculum</taxon>
    </lineage>
</organism>
<name>A0A7S7NY82_PALFE</name>